<keyword evidence="4" id="KW-0336">GPI-anchor</keyword>
<dbReference type="SMART" id="SM00499">
    <property type="entry name" value="AAI"/>
    <property type="match status" value="1"/>
</dbReference>
<accession>A0A059DAP6</accession>
<dbReference type="OMA" id="PNICTVE"/>
<dbReference type="OrthoDB" id="785314at2759"/>
<dbReference type="AlphaFoldDB" id="A0A059DAP6"/>
<evidence type="ECO:0000259" key="10">
    <source>
        <dbReference type="SMART" id="SM00499"/>
    </source>
</evidence>
<keyword evidence="4" id="KW-0472">Membrane</keyword>
<sequence>MAKTRAVAAVLAAVLLATVCGASAQMPAAAPGPAADECLSNLLNLTDCLSYVTSGSKLTAPEKPCCGELAGLLDSHPICLCELLSKASSFGISIDVNRAIKLPSVCNVATPPLSTCAAVGVPVGVPAGAPVGVPGTAPGSLAPTAGASSPTPGNTGNRASQNALLLAAGVGAAILQAFL</sequence>
<evidence type="ECO:0000256" key="9">
    <source>
        <dbReference type="SAM" id="SignalP"/>
    </source>
</evidence>
<dbReference type="STRING" id="71139.A0A059DAP6"/>
<evidence type="ECO:0000256" key="6">
    <source>
        <dbReference type="ARBA" id="ARBA00023157"/>
    </source>
</evidence>
<evidence type="ECO:0000313" key="11">
    <source>
        <dbReference type="EMBL" id="KCW87295.1"/>
    </source>
</evidence>
<dbReference type="FunFam" id="1.10.110.10:FF:000001">
    <property type="entry name" value="Bifunctional inhibitor/lipid-transfer protein/seed storage 2S albumin superfamily protein"/>
    <property type="match status" value="1"/>
</dbReference>
<dbReference type="EMBL" id="KK198754">
    <property type="protein sequence ID" value="KCW87295.1"/>
    <property type="molecule type" value="Genomic_DNA"/>
</dbReference>
<dbReference type="Gene3D" id="1.10.110.10">
    <property type="entry name" value="Plant lipid-transfer and hydrophobic proteins"/>
    <property type="match status" value="1"/>
</dbReference>
<evidence type="ECO:0000256" key="8">
    <source>
        <dbReference type="ARBA" id="ARBA00023288"/>
    </source>
</evidence>
<dbReference type="CDD" id="cd00010">
    <property type="entry name" value="AAI_LTSS"/>
    <property type="match status" value="1"/>
</dbReference>
<dbReference type="SUPFAM" id="SSF47699">
    <property type="entry name" value="Bifunctional inhibitor/lipid-transfer protein/seed storage 2S albumin"/>
    <property type="match status" value="1"/>
</dbReference>
<dbReference type="FunCoup" id="A0A059DAP6">
    <property type="interactions" value="121"/>
</dbReference>
<keyword evidence="8" id="KW-0449">Lipoprotein</keyword>
<dbReference type="InterPro" id="IPR016140">
    <property type="entry name" value="Bifunc_inhib/LTP/seed_store"/>
</dbReference>
<dbReference type="PANTHER" id="PTHR33044">
    <property type="entry name" value="BIFUNCTIONAL INHIBITOR/LIPID-TRANSFER PROTEIN/SEED STORAGE 2S ALBUMIN SUPERFAMILY PROTEIN-RELATED"/>
    <property type="match status" value="1"/>
</dbReference>
<comment type="similarity">
    <text evidence="2">Belongs to the plant LTP family.</text>
</comment>
<proteinExistence type="inferred from homology"/>
<dbReference type="InParanoid" id="A0A059DAP6"/>
<feature type="chain" id="PRO_5001570108" description="Bifunctional inhibitor/plant lipid transfer protein/seed storage helical domain-containing protein" evidence="9">
    <location>
        <begin position="25"/>
        <end position="179"/>
    </location>
</feature>
<dbReference type="GO" id="GO:0005886">
    <property type="term" value="C:plasma membrane"/>
    <property type="evidence" value="ECO:0007669"/>
    <property type="project" value="UniProtKB-SubCell"/>
</dbReference>
<evidence type="ECO:0000256" key="2">
    <source>
        <dbReference type="ARBA" id="ARBA00009748"/>
    </source>
</evidence>
<dbReference type="InterPro" id="IPR043325">
    <property type="entry name" value="LTSS"/>
</dbReference>
<dbReference type="eggNOG" id="ENOG502S59X">
    <property type="taxonomic scope" value="Eukaryota"/>
</dbReference>
<dbReference type="GO" id="GO:0098552">
    <property type="term" value="C:side of membrane"/>
    <property type="evidence" value="ECO:0007669"/>
    <property type="project" value="UniProtKB-KW"/>
</dbReference>
<protein>
    <recommendedName>
        <fullName evidence="10">Bifunctional inhibitor/plant lipid transfer protein/seed storage helical domain-containing protein</fullName>
    </recommendedName>
</protein>
<keyword evidence="6" id="KW-1015">Disulfide bond</keyword>
<keyword evidence="5 9" id="KW-0732">Signal</keyword>
<reference evidence="11" key="1">
    <citation type="submission" date="2013-07" db="EMBL/GenBank/DDBJ databases">
        <title>The genome of Eucalyptus grandis.</title>
        <authorList>
            <person name="Schmutz J."/>
            <person name="Hayes R."/>
            <person name="Myburg A."/>
            <person name="Tuskan G."/>
            <person name="Grattapaglia D."/>
            <person name="Rokhsar D.S."/>
        </authorList>
    </citation>
    <scope>NUCLEOTIDE SEQUENCE</scope>
    <source>
        <tissue evidence="11">Leaf extractions</tissue>
    </source>
</reference>
<dbReference type="KEGG" id="egr:104433928"/>
<dbReference type="Gramene" id="KCW87295">
    <property type="protein sequence ID" value="KCW87295"/>
    <property type="gene ID" value="EUGRSUZ_B03788"/>
</dbReference>
<dbReference type="InterPro" id="IPR036312">
    <property type="entry name" value="Bifun_inhib/LTP/seed_sf"/>
</dbReference>
<evidence type="ECO:0000256" key="3">
    <source>
        <dbReference type="ARBA" id="ARBA00022475"/>
    </source>
</evidence>
<dbReference type="Pfam" id="PF14368">
    <property type="entry name" value="LTP_2"/>
    <property type="match status" value="1"/>
</dbReference>
<feature type="signal peptide" evidence="9">
    <location>
        <begin position="1"/>
        <end position="24"/>
    </location>
</feature>
<organism evidence="11">
    <name type="scientific">Eucalyptus grandis</name>
    <name type="common">Flooded gum</name>
    <dbReference type="NCBI Taxonomy" id="71139"/>
    <lineage>
        <taxon>Eukaryota</taxon>
        <taxon>Viridiplantae</taxon>
        <taxon>Streptophyta</taxon>
        <taxon>Embryophyta</taxon>
        <taxon>Tracheophyta</taxon>
        <taxon>Spermatophyta</taxon>
        <taxon>Magnoliopsida</taxon>
        <taxon>eudicotyledons</taxon>
        <taxon>Gunneridae</taxon>
        <taxon>Pentapetalae</taxon>
        <taxon>rosids</taxon>
        <taxon>malvids</taxon>
        <taxon>Myrtales</taxon>
        <taxon>Myrtaceae</taxon>
        <taxon>Myrtoideae</taxon>
        <taxon>Eucalypteae</taxon>
        <taxon>Eucalyptus</taxon>
    </lineage>
</organism>
<evidence type="ECO:0000256" key="4">
    <source>
        <dbReference type="ARBA" id="ARBA00022622"/>
    </source>
</evidence>
<keyword evidence="3" id="KW-1003">Cell membrane</keyword>
<feature type="domain" description="Bifunctional inhibitor/plant lipid transfer protein/seed storage helical" evidence="10">
    <location>
        <begin position="38"/>
        <end position="116"/>
    </location>
</feature>
<evidence type="ECO:0000256" key="7">
    <source>
        <dbReference type="ARBA" id="ARBA00023180"/>
    </source>
</evidence>
<comment type="subcellular location">
    <subcellularLocation>
        <location evidence="1">Cell membrane</location>
        <topology evidence="1">Lipid-anchor</topology>
        <topology evidence="1">GPI-anchor</topology>
    </subcellularLocation>
</comment>
<gene>
    <name evidence="11" type="ORF">EUGRSUZ_B03788</name>
</gene>
<evidence type="ECO:0000256" key="5">
    <source>
        <dbReference type="ARBA" id="ARBA00022729"/>
    </source>
</evidence>
<evidence type="ECO:0000256" key="1">
    <source>
        <dbReference type="ARBA" id="ARBA00004609"/>
    </source>
</evidence>
<keyword evidence="7" id="KW-0325">Glycoprotein</keyword>
<name>A0A059DAP6_EUCGR</name>